<sequence>MSLIQQALTISMVVLGTLITRGLSFFMFPANRKTPEIIIQVGELLPAAILGMLVIYSLRNVNVADLTELLPTILAAAIVVVVHTVKRNMMLSVFSGTFVYIVLVNFVLV</sequence>
<evidence type="ECO:0000313" key="2">
    <source>
        <dbReference type="EMBL" id="MBO1306295.1"/>
    </source>
</evidence>
<keyword evidence="1" id="KW-1133">Transmembrane helix</keyword>
<comment type="caution">
    <text evidence="2">The sequence shown here is derived from an EMBL/GenBank/DDBJ whole genome shotgun (WGS) entry which is preliminary data.</text>
</comment>
<feature type="transmembrane region" description="Helical" evidence="1">
    <location>
        <begin position="37"/>
        <end position="56"/>
    </location>
</feature>
<dbReference type="PIRSF" id="PIRSF003203">
    <property type="entry name" value="AzlD"/>
    <property type="match status" value="1"/>
</dbReference>
<name>A0ABS3L9K2_9ENTE</name>
<feature type="transmembrane region" description="Helical" evidence="1">
    <location>
        <begin position="63"/>
        <end position="83"/>
    </location>
</feature>
<dbReference type="Pfam" id="PF05437">
    <property type="entry name" value="AzlD"/>
    <property type="match status" value="1"/>
</dbReference>
<gene>
    <name evidence="2" type="ORF">JZO70_08995</name>
</gene>
<evidence type="ECO:0000256" key="1">
    <source>
        <dbReference type="SAM" id="Phobius"/>
    </source>
</evidence>
<proteinExistence type="predicted"/>
<dbReference type="InterPro" id="IPR008407">
    <property type="entry name" value="Brnchd-chn_aa_trnsp_AzlD"/>
</dbReference>
<accession>A0ABS3L9K2</accession>
<keyword evidence="1" id="KW-0472">Membrane</keyword>
<protein>
    <submittedName>
        <fullName evidence="2">AzlD domain-containing protein</fullName>
    </submittedName>
</protein>
<keyword evidence="1" id="KW-0812">Transmembrane</keyword>
<feature type="transmembrane region" description="Helical" evidence="1">
    <location>
        <begin position="89"/>
        <end position="108"/>
    </location>
</feature>
<dbReference type="EMBL" id="JAFREM010000014">
    <property type="protein sequence ID" value="MBO1306295.1"/>
    <property type="molecule type" value="Genomic_DNA"/>
</dbReference>
<dbReference type="Proteomes" id="UP000664601">
    <property type="component" value="Unassembled WGS sequence"/>
</dbReference>
<organism evidence="2 3">
    <name type="scientific">Candidatus Enterococcus moelleringii</name>
    <dbReference type="NCBI Taxonomy" id="2815325"/>
    <lineage>
        <taxon>Bacteria</taxon>
        <taxon>Bacillati</taxon>
        <taxon>Bacillota</taxon>
        <taxon>Bacilli</taxon>
        <taxon>Lactobacillales</taxon>
        <taxon>Enterococcaceae</taxon>
        <taxon>Enterococcus</taxon>
    </lineage>
</organism>
<dbReference type="RefSeq" id="WP_207673228.1">
    <property type="nucleotide sequence ID" value="NZ_JAFREM010000014.1"/>
</dbReference>
<feature type="transmembrane region" description="Helical" evidence="1">
    <location>
        <begin position="7"/>
        <end position="31"/>
    </location>
</feature>
<reference evidence="2 3" key="1">
    <citation type="submission" date="2021-03" db="EMBL/GenBank/DDBJ databases">
        <title>Enterococcal diversity collection.</title>
        <authorList>
            <person name="Gilmore M.S."/>
            <person name="Schwartzman J."/>
            <person name="Van Tyne D."/>
            <person name="Martin M."/>
            <person name="Earl A.M."/>
            <person name="Manson A.L."/>
            <person name="Straub T."/>
            <person name="Salamzade R."/>
            <person name="Saavedra J."/>
            <person name="Lebreton F."/>
            <person name="Prichula J."/>
            <person name="Schaufler K."/>
            <person name="Gaca A."/>
            <person name="Sgardioli B."/>
            <person name="Wagenaar J."/>
            <person name="Strong T."/>
        </authorList>
    </citation>
    <scope>NUCLEOTIDE SEQUENCE [LARGE SCALE GENOMIC DNA]</scope>
    <source>
        <strain evidence="2 3">669A</strain>
    </source>
</reference>
<keyword evidence="3" id="KW-1185">Reference proteome</keyword>
<evidence type="ECO:0000313" key="3">
    <source>
        <dbReference type="Proteomes" id="UP000664601"/>
    </source>
</evidence>